<evidence type="ECO:0000313" key="3">
    <source>
        <dbReference type="EMBL" id="KJL29761.1"/>
    </source>
</evidence>
<keyword evidence="1" id="KW-0472">Membrane</keyword>
<dbReference type="Proteomes" id="UP000033640">
    <property type="component" value="Unassembled WGS sequence"/>
</dbReference>
<organism evidence="3 4">
    <name type="scientific">Microbacterium oxydans</name>
    <dbReference type="NCBI Taxonomy" id="82380"/>
    <lineage>
        <taxon>Bacteria</taxon>
        <taxon>Bacillati</taxon>
        <taxon>Actinomycetota</taxon>
        <taxon>Actinomycetes</taxon>
        <taxon>Micrococcales</taxon>
        <taxon>Microbacteriaceae</taxon>
        <taxon>Microbacterium</taxon>
    </lineage>
</organism>
<dbReference type="EMBL" id="JYIW01000022">
    <property type="protein sequence ID" value="KJL29761.1"/>
    <property type="molecule type" value="Genomic_DNA"/>
</dbReference>
<dbReference type="RefSeq" id="WP_045278737.1">
    <property type="nucleotide sequence ID" value="NZ_CAKKLT010000005.1"/>
</dbReference>
<proteinExistence type="predicted"/>
<keyword evidence="1" id="KW-1133">Transmembrane helix</keyword>
<name>A0A0F0LE04_9MICO</name>
<feature type="transmembrane region" description="Helical" evidence="1">
    <location>
        <begin position="12"/>
        <end position="33"/>
    </location>
</feature>
<dbReference type="PATRIC" id="fig|82380.11.peg.1366"/>
<dbReference type="Pfam" id="PF13462">
    <property type="entry name" value="Thioredoxin_4"/>
    <property type="match status" value="1"/>
</dbReference>
<evidence type="ECO:0000259" key="2">
    <source>
        <dbReference type="Pfam" id="PF13462"/>
    </source>
</evidence>
<dbReference type="SUPFAM" id="SSF52833">
    <property type="entry name" value="Thioredoxin-like"/>
    <property type="match status" value="1"/>
</dbReference>
<sequence>MAAAKSNTNWFAIGVSAAVVVVLVVLGGLVVFLNNQATAPGPTPDGALISQETGAITVGKGDKTIDTYIDFMCPICGQFEEAYGEQLQTAAANDEITLNIHPIAILDFRSTTEYSSRSAAAMYCVAENDPDAAIPFMNLLFKNQPAEGSAGLDDNQLASYAEQAGATKSADCIADKEYIKFPVAQAKEHEIKGTPTIEIDGKRIENTEIATEFAKIFG</sequence>
<protein>
    <submittedName>
        <fullName evidence="3">Serine/threonine-protein kinase PknE</fullName>
        <ecNumber evidence="3">2.7.11.1</ecNumber>
    </submittedName>
</protein>
<dbReference type="InterPro" id="IPR012336">
    <property type="entry name" value="Thioredoxin-like_fold"/>
</dbReference>
<dbReference type="Gene3D" id="3.40.30.10">
    <property type="entry name" value="Glutaredoxin"/>
    <property type="match status" value="1"/>
</dbReference>
<evidence type="ECO:0000313" key="4">
    <source>
        <dbReference type="Proteomes" id="UP000033640"/>
    </source>
</evidence>
<dbReference type="EC" id="2.7.11.1" evidence="3"/>
<reference evidence="3 4" key="1">
    <citation type="submission" date="2015-02" db="EMBL/GenBank/DDBJ databases">
        <title>Draft genome sequences of ten Microbacterium spp. with emphasis on heavy metal contaminated environments.</title>
        <authorList>
            <person name="Corretto E."/>
        </authorList>
    </citation>
    <scope>NUCLEOTIDE SEQUENCE [LARGE SCALE GENOMIC DNA]</scope>
    <source>
        <strain evidence="3 4">BEL4b</strain>
    </source>
</reference>
<keyword evidence="1" id="KW-0812">Transmembrane</keyword>
<comment type="caution">
    <text evidence="3">The sequence shown here is derived from an EMBL/GenBank/DDBJ whole genome shotgun (WGS) entry which is preliminary data.</text>
</comment>
<accession>A0A0F0LE04</accession>
<dbReference type="InterPro" id="IPR036249">
    <property type="entry name" value="Thioredoxin-like_sf"/>
</dbReference>
<dbReference type="AlphaFoldDB" id="A0A0F0LE04"/>
<dbReference type="OrthoDB" id="117402at2"/>
<feature type="domain" description="Thioredoxin-like fold" evidence="2">
    <location>
        <begin position="62"/>
        <end position="212"/>
    </location>
</feature>
<dbReference type="GO" id="GO:0004674">
    <property type="term" value="F:protein serine/threonine kinase activity"/>
    <property type="evidence" value="ECO:0007669"/>
    <property type="project" value="UniProtKB-EC"/>
</dbReference>
<keyword evidence="3" id="KW-0808">Transferase</keyword>
<gene>
    <name evidence="3" type="primary">pknE_1</name>
    <name evidence="3" type="ORF">RS83_01331</name>
</gene>
<dbReference type="CDD" id="cd02972">
    <property type="entry name" value="DsbA_family"/>
    <property type="match status" value="1"/>
</dbReference>
<keyword evidence="3" id="KW-0418">Kinase</keyword>
<evidence type="ECO:0000256" key="1">
    <source>
        <dbReference type="SAM" id="Phobius"/>
    </source>
</evidence>